<feature type="chain" id="PRO_5037341020" description="palmitoyl-protein hydrolase" evidence="4">
    <location>
        <begin position="24"/>
        <end position="260"/>
    </location>
</feature>
<evidence type="ECO:0000256" key="4">
    <source>
        <dbReference type="SAM" id="SignalP"/>
    </source>
</evidence>
<accession>A0A914HXB5</accession>
<proteinExistence type="inferred from homology"/>
<evidence type="ECO:0000256" key="1">
    <source>
        <dbReference type="ARBA" id="ARBA00006499"/>
    </source>
</evidence>
<evidence type="ECO:0000256" key="2">
    <source>
        <dbReference type="ARBA" id="ARBA00012423"/>
    </source>
</evidence>
<dbReference type="InterPro" id="IPR029058">
    <property type="entry name" value="AB_hydrolase_fold"/>
</dbReference>
<dbReference type="WBParaSite" id="Gr19_v10_g5340.t1">
    <property type="protein sequence ID" value="Gr19_v10_g5340.t1"/>
    <property type="gene ID" value="Gr19_v10_g5340"/>
</dbReference>
<dbReference type="AlphaFoldDB" id="A0A914HXB5"/>
<dbReference type="EC" id="3.1.2.22" evidence="2"/>
<feature type="domain" description="Phospholipase/carboxylesterase/thioesterase" evidence="5">
    <location>
        <begin position="146"/>
        <end position="254"/>
    </location>
</feature>
<feature type="signal peptide" evidence="4">
    <location>
        <begin position="1"/>
        <end position="23"/>
    </location>
</feature>
<dbReference type="InterPro" id="IPR003140">
    <property type="entry name" value="PLipase/COase/thioEstase"/>
</dbReference>
<keyword evidence="3" id="KW-0378">Hydrolase</keyword>
<keyword evidence="4" id="KW-0732">Signal</keyword>
<sequence length="260" mass="28268">MSKFSLFPRLIPTLALINVYSSAQIYGNDRETDGGDVANFGTSGFYPNAQQDESEVISRPPVVVSSVGRQSATLIFFHGMGDQGDGWAELFRSNFQPNLRHLKFVVPNAREMGGMTAWFEHRGFDDPSADEDREGLNAVTNYAHRGFSQGGPVALYSGLSYPEPLGGILCLSGFLLPKDSLPTQIRQIPGLNMANSAVPIFIGHGLNDPNVPFSVAVSTANALQRFDPNVILRAYQMGHSNCATELDDAIRFIKEKAPSA</sequence>
<evidence type="ECO:0000313" key="6">
    <source>
        <dbReference type="Proteomes" id="UP000887572"/>
    </source>
</evidence>
<dbReference type="GO" id="GO:0052689">
    <property type="term" value="F:carboxylic ester hydrolase activity"/>
    <property type="evidence" value="ECO:0007669"/>
    <property type="project" value="TreeGrafter"/>
</dbReference>
<organism evidence="6 7">
    <name type="scientific">Globodera rostochiensis</name>
    <name type="common">Golden nematode worm</name>
    <name type="synonym">Heterodera rostochiensis</name>
    <dbReference type="NCBI Taxonomy" id="31243"/>
    <lineage>
        <taxon>Eukaryota</taxon>
        <taxon>Metazoa</taxon>
        <taxon>Ecdysozoa</taxon>
        <taxon>Nematoda</taxon>
        <taxon>Chromadorea</taxon>
        <taxon>Rhabditida</taxon>
        <taxon>Tylenchina</taxon>
        <taxon>Tylenchomorpha</taxon>
        <taxon>Tylenchoidea</taxon>
        <taxon>Heteroderidae</taxon>
        <taxon>Heteroderinae</taxon>
        <taxon>Globodera</taxon>
    </lineage>
</organism>
<dbReference type="InterPro" id="IPR050565">
    <property type="entry name" value="LYPA1-2/EST-like"/>
</dbReference>
<evidence type="ECO:0000256" key="3">
    <source>
        <dbReference type="ARBA" id="ARBA00022801"/>
    </source>
</evidence>
<dbReference type="GO" id="GO:0005737">
    <property type="term" value="C:cytoplasm"/>
    <property type="evidence" value="ECO:0007669"/>
    <property type="project" value="TreeGrafter"/>
</dbReference>
<dbReference type="SUPFAM" id="SSF53474">
    <property type="entry name" value="alpha/beta-Hydrolases"/>
    <property type="match status" value="1"/>
</dbReference>
<protein>
    <recommendedName>
        <fullName evidence="2">palmitoyl-protein hydrolase</fullName>
        <ecNumber evidence="2">3.1.2.22</ecNumber>
    </recommendedName>
</protein>
<dbReference type="Gene3D" id="3.40.50.1820">
    <property type="entry name" value="alpha/beta hydrolase"/>
    <property type="match status" value="1"/>
</dbReference>
<dbReference type="GO" id="GO:0008474">
    <property type="term" value="F:palmitoyl-(protein) hydrolase activity"/>
    <property type="evidence" value="ECO:0007669"/>
    <property type="project" value="UniProtKB-EC"/>
</dbReference>
<keyword evidence="6" id="KW-1185">Reference proteome</keyword>
<name>A0A914HXB5_GLORO</name>
<reference evidence="7" key="1">
    <citation type="submission" date="2022-11" db="UniProtKB">
        <authorList>
            <consortium name="WormBaseParasite"/>
        </authorList>
    </citation>
    <scope>IDENTIFICATION</scope>
</reference>
<evidence type="ECO:0000259" key="5">
    <source>
        <dbReference type="Pfam" id="PF02230"/>
    </source>
</evidence>
<dbReference type="PANTHER" id="PTHR10655">
    <property type="entry name" value="LYSOPHOSPHOLIPASE-RELATED"/>
    <property type="match status" value="1"/>
</dbReference>
<feature type="domain" description="Phospholipase/carboxylesterase/thioesterase" evidence="5">
    <location>
        <begin position="61"/>
        <end position="141"/>
    </location>
</feature>
<evidence type="ECO:0000313" key="7">
    <source>
        <dbReference type="WBParaSite" id="Gr19_v10_g5340.t1"/>
    </source>
</evidence>
<dbReference type="PANTHER" id="PTHR10655:SF17">
    <property type="entry name" value="LYSOPHOSPHOLIPASE-LIKE PROTEIN 1"/>
    <property type="match status" value="1"/>
</dbReference>
<dbReference type="Pfam" id="PF02230">
    <property type="entry name" value="Abhydrolase_2"/>
    <property type="match status" value="2"/>
</dbReference>
<comment type="similarity">
    <text evidence="1">Belongs to the AB hydrolase superfamily. AB hydrolase 2 family.</text>
</comment>
<dbReference type="Proteomes" id="UP000887572">
    <property type="component" value="Unplaced"/>
</dbReference>